<sequence>MKRIYIPLFAAAGFLFMPGCTKDDFKPKNPYESDKVPLGITFSKELVTPEEGAPLGGEVTLSGSGFLKYKDSLTVKFNGEKAEILNLTDVAIKVKVPAWASTGIISLVVNGEVLLGPDYQIQGLLQQESSFNAKIGSNGVIGDVLQLSDGKFIFTGSFSDYGNSFSKDGINNIVCVEPDGNRDRSFRSGRGATGAIYSIRQQQQGTNRGKLIIAGDVTSYARIGTEKRNSPVNRITRLNENGSLDTLRIQTYTNRDTILPAFAGGVDGGVAKIKILPDDKIIVAGTFRYYLRNIYDRPSSTLQDTVVTDSIRIPTIVRLLPDGNIDSSFNYLPGQKKGKEGANGPIFDMHVQADGKIILVGEFTKFNGTGANRIVRLLPDGTVDGSFNVGAGADGTIATICATTSGKFILGGFFSNFNGTAAPRIAAVDGTGKVDAGFKIDGTGPESVVSNITELANGVLAVSGSYSRFNGLNRKGLVFLKSNGSLHEQLNTVSGTNGSIIGFFPVGNSFFAAGGFTKFDRIPCGGIIRLKY</sequence>
<evidence type="ECO:0000259" key="1">
    <source>
        <dbReference type="Pfam" id="PF01833"/>
    </source>
</evidence>
<dbReference type="Proteomes" id="UP001549749">
    <property type="component" value="Unassembled WGS sequence"/>
</dbReference>
<comment type="caution">
    <text evidence="2">The sequence shown here is derived from an EMBL/GenBank/DDBJ whole genome shotgun (WGS) entry which is preliminary data.</text>
</comment>
<dbReference type="Pfam" id="PF17164">
    <property type="entry name" value="DUF5122"/>
    <property type="match status" value="4"/>
</dbReference>
<dbReference type="InterPro" id="IPR013783">
    <property type="entry name" value="Ig-like_fold"/>
</dbReference>
<accession>A0ABV2T4T7</accession>
<dbReference type="InterPro" id="IPR013431">
    <property type="entry name" value="Delta_60_rpt"/>
</dbReference>
<dbReference type="InterPro" id="IPR002909">
    <property type="entry name" value="IPT_dom"/>
</dbReference>
<dbReference type="SUPFAM" id="SSF81296">
    <property type="entry name" value="E set domains"/>
    <property type="match status" value="1"/>
</dbReference>
<evidence type="ECO:0000313" key="2">
    <source>
        <dbReference type="EMBL" id="MET6998043.1"/>
    </source>
</evidence>
<reference evidence="2 3" key="1">
    <citation type="submission" date="2024-06" db="EMBL/GenBank/DDBJ databases">
        <title>Chitinophaga defluvii sp. nov., isolated from municipal sewage.</title>
        <authorList>
            <person name="Zhang L."/>
        </authorList>
    </citation>
    <scope>NUCLEOTIDE SEQUENCE [LARGE SCALE GENOMIC DNA]</scope>
    <source>
        <strain evidence="2 3">H8</strain>
    </source>
</reference>
<dbReference type="Pfam" id="PF01833">
    <property type="entry name" value="TIG"/>
    <property type="match status" value="1"/>
</dbReference>
<dbReference type="EMBL" id="JBEXAC010000001">
    <property type="protein sequence ID" value="MET6998043.1"/>
    <property type="molecule type" value="Genomic_DNA"/>
</dbReference>
<keyword evidence="3" id="KW-1185">Reference proteome</keyword>
<organism evidence="2 3">
    <name type="scientific">Chitinophaga defluvii</name>
    <dbReference type="NCBI Taxonomy" id="3163343"/>
    <lineage>
        <taxon>Bacteria</taxon>
        <taxon>Pseudomonadati</taxon>
        <taxon>Bacteroidota</taxon>
        <taxon>Chitinophagia</taxon>
        <taxon>Chitinophagales</taxon>
        <taxon>Chitinophagaceae</taxon>
        <taxon>Chitinophaga</taxon>
    </lineage>
</organism>
<protein>
    <submittedName>
        <fullName evidence="2">DUF5008 domain-containing protein</fullName>
    </submittedName>
</protein>
<dbReference type="Gene3D" id="2.80.10.50">
    <property type="match status" value="2"/>
</dbReference>
<dbReference type="Gene3D" id="2.60.40.10">
    <property type="entry name" value="Immunoglobulins"/>
    <property type="match status" value="1"/>
</dbReference>
<feature type="domain" description="IPT/TIG" evidence="1">
    <location>
        <begin position="47"/>
        <end position="111"/>
    </location>
</feature>
<gene>
    <name evidence="2" type="ORF">ABR189_11710</name>
</gene>
<dbReference type="InterPro" id="IPR014756">
    <property type="entry name" value="Ig_E-set"/>
</dbReference>
<dbReference type="RefSeq" id="WP_354660678.1">
    <property type="nucleotide sequence ID" value="NZ_JBEXAC010000001.1"/>
</dbReference>
<evidence type="ECO:0000313" key="3">
    <source>
        <dbReference type="Proteomes" id="UP001549749"/>
    </source>
</evidence>
<proteinExistence type="predicted"/>
<name>A0ABV2T4T7_9BACT</name>